<accession>A0A2P5XU92</accession>
<feature type="transmembrane region" description="Helical" evidence="1">
    <location>
        <begin position="72"/>
        <end position="90"/>
    </location>
</feature>
<sequence length="92" mass="10528">MAQMHNSFLVKNGYMLVARTNQLWVQVVRAKYKVDSQIQRFFILEMALGYGKVYASETLAAYVLQLDKLPSYHISVRAIIGIVLPLYFNLSA</sequence>
<proteinExistence type="predicted"/>
<evidence type="ECO:0000256" key="1">
    <source>
        <dbReference type="SAM" id="Phobius"/>
    </source>
</evidence>
<dbReference type="Proteomes" id="UP000239757">
    <property type="component" value="Unassembled WGS sequence"/>
</dbReference>
<keyword evidence="1" id="KW-0812">Transmembrane</keyword>
<evidence type="ECO:0000313" key="2">
    <source>
        <dbReference type="EMBL" id="PPS06918.1"/>
    </source>
</evidence>
<keyword evidence="1" id="KW-0472">Membrane</keyword>
<protein>
    <submittedName>
        <fullName evidence="2">Uncharacterized protein</fullName>
    </submittedName>
</protein>
<name>A0A2P5XU92_GOSBA</name>
<evidence type="ECO:0000313" key="3">
    <source>
        <dbReference type="Proteomes" id="UP000239757"/>
    </source>
</evidence>
<organism evidence="2 3">
    <name type="scientific">Gossypium barbadense</name>
    <name type="common">Sea Island cotton</name>
    <name type="synonym">Hibiscus barbadensis</name>
    <dbReference type="NCBI Taxonomy" id="3634"/>
    <lineage>
        <taxon>Eukaryota</taxon>
        <taxon>Viridiplantae</taxon>
        <taxon>Streptophyta</taxon>
        <taxon>Embryophyta</taxon>
        <taxon>Tracheophyta</taxon>
        <taxon>Spermatophyta</taxon>
        <taxon>Magnoliopsida</taxon>
        <taxon>eudicotyledons</taxon>
        <taxon>Gunneridae</taxon>
        <taxon>Pentapetalae</taxon>
        <taxon>rosids</taxon>
        <taxon>malvids</taxon>
        <taxon>Malvales</taxon>
        <taxon>Malvaceae</taxon>
        <taxon>Malvoideae</taxon>
        <taxon>Gossypium</taxon>
    </lineage>
</organism>
<reference evidence="2 3" key="1">
    <citation type="submission" date="2015-01" db="EMBL/GenBank/DDBJ databases">
        <title>Genome of allotetraploid Gossypium barbadense reveals genomic plasticity and fiber elongation in cotton evolution.</title>
        <authorList>
            <person name="Chen X."/>
            <person name="Liu X."/>
            <person name="Zhao B."/>
            <person name="Zheng H."/>
            <person name="Hu Y."/>
            <person name="Lu G."/>
            <person name="Yang C."/>
            <person name="Chen J."/>
            <person name="Shan C."/>
            <person name="Zhang L."/>
            <person name="Zhou Y."/>
            <person name="Wang L."/>
            <person name="Guo W."/>
            <person name="Bai Y."/>
            <person name="Ruan J."/>
            <person name="Shangguan X."/>
            <person name="Mao Y."/>
            <person name="Jiang J."/>
            <person name="Zhu Y."/>
            <person name="Lei J."/>
            <person name="Kang H."/>
            <person name="Chen S."/>
            <person name="He X."/>
            <person name="Wang R."/>
            <person name="Wang Y."/>
            <person name="Chen J."/>
            <person name="Wang L."/>
            <person name="Yu S."/>
            <person name="Wang B."/>
            <person name="Wei J."/>
            <person name="Song S."/>
            <person name="Lu X."/>
            <person name="Gao Z."/>
            <person name="Gu W."/>
            <person name="Deng X."/>
            <person name="Ma D."/>
            <person name="Wang S."/>
            <person name="Liang W."/>
            <person name="Fang L."/>
            <person name="Cai C."/>
            <person name="Zhu X."/>
            <person name="Zhou B."/>
            <person name="Zhang Y."/>
            <person name="Chen Z."/>
            <person name="Xu S."/>
            <person name="Zhu R."/>
            <person name="Wang S."/>
            <person name="Zhang T."/>
            <person name="Zhao G."/>
        </authorList>
    </citation>
    <scope>NUCLEOTIDE SEQUENCE [LARGE SCALE GENOMIC DNA]</scope>
    <source>
        <strain evidence="3">cv. Xinhai21</strain>
        <tissue evidence="2">Leaf</tissue>
    </source>
</reference>
<dbReference type="AlphaFoldDB" id="A0A2P5XU92"/>
<dbReference type="EMBL" id="KZ664213">
    <property type="protein sequence ID" value="PPS06918.1"/>
    <property type="molecule type" value="Genomic_DNA"/>
</dbReference>
<gene>
    <name evidence="2" type="ORF">GOBAR_AA13721</name>
</gene>
<keyword evidence="1" id="KW-1133">Transmembrane helix</keyword>